<reference evidence="2" key="1">
    <citation type="journal article" date="2019" name="Sci. Rep.">
        <title>Draft genome of Tanacetum cinerariifolium, the natural source of mosquito coil.</title>
        <authorList>
            <person name="Yamashiro T."/>
            <person name="Shiraishi A."/>
            <person name="Satake H."/>
            <person name="Nakayama K."/>
        </authorList>
    </citation>
    <scope>NUCLEOTIDE SEQUENCE</scope>
</reference>
<organism evidence="2">
    <name type="scientific">Tanacetum cinerariifolium</name>
    <name type="common">Dalmatian daisy</name>
    <name type="synonym">Chrysanthemum cinerariifolium</name>
    <dbReference type="NCBI Taxonomy" id="118510"/>
    <lineage>
        <taxon>Eukaryota</taxon>
        <taxon>Viridiplantae</taxon>
        <taxon>Streptophyta</taxon>
        <taxon>Embryophyta</taxon>
        <taxon>Tracheophyta</taxon>
        <taxon>Spermatophyta</taxon>
        <taxon>Magnoliopsida</taxon>
        <taxon>eudicotyledons</taxon>
        <taxon>Gunneridae</taxon>
        <taxon>Pentapetalae</taxon>
        <taxon>asterids</taxon>
        <taxon>campanulids</taxon>
        <taxon>Asterales</taxon>
        <taxon>Asteraceae</taxon>
        <taxon>Asteroideae</taxon>
        <taxon>Anthemideae</taxon>
        <taxon>Anthemidinae</taxon>
        <taxon>Tanacetum</taxon>
    </lineage>
</organism>
<evidence type="ECO:0008006" key="3">
    <source>
        <dbReference type="Google" id="ProtNLM"/>
    </source>
</evidence>
<protein>
    <recommendedName>
        <fullName evidence="3">Reverse transcriptase domain-containing protein</fullName>
    </recommendedName>
</protein>
<gene>
    <name evidence="2" type="ORF">Tci_055224</name>
</gene>
<feature type="compositionally biased region" description="Basic residues" evidence="1">
    <location>
        <begin position="22"/>
        <end position="31"/>
    </location>
</feature>
<dbReference type="AlphaFoldDB" id="A0A6L2NAJ7"/>
<evidence type="ECO:0000256" key="1">
    <source>
        <dbReference type="SAM" id="MobiDB-lite"/>
    </source>
</evidence>
<dbReference type="EMBL" id="BKCJ010008644">
    <property type="protein sequence ID" value="GEU83246.1"/>
    <property type="molecule type" value="Genomic_DNA"/>
</dbReference>
<feature type="region of interest" description="Disordered" evidence="1">
    <location>
        <begin position="1"/>
        <end position="34"/>
    </location>
</feature>
<proteinExistence type="predicted"/>
<feature type="compositionally biased region" description="Polar residues" evidence="1">
    <location>
        <begin position="1"/>
        <end position="21"/>
    </location>
</feature>
<name>A0A6L2NAJ7_TANCI</name>
<comment type="caution">
    <text evidence="2">The sequence shown here is derived from an EMBL/GenBank/DDBJ whole genome shotgun (WGS) entry which is preliminary data.</text>
</comment>
<sequence length="505" mass="56081">MRTRSSSNLPVESSPNPTTSNPKHRNRRRSNKPFILEESPVDTMADQRITAEFLRAPTEGYAKAIVHTIAVTTAMTSILKQLQATPPPASIKAVEEIYFTCGGAHPYYQCLAADGNTFLKLRDNIQGSESLPTNTIANPKGELKAITTRSGIVLDGPFVLIPTLFINPDEDERVEETLTDQDLAEYTIKMILRDDDERLTLNVRHDTSSYSNQPKKESINMINIFNDSSEDFLENLFATNHQSGNPNFSSHPNITSSEFKDDIFDPEGGNVLPEKLLDVDSTKYLHFPHNVNPLSGSTTSSSPNHLLEEFADELAPITFPPGNDNLPFDIENVKKLAISYASLILKYFDPPLHGLPFFKEVLGAETLLSFSSENEEKIFKPGILTSKGVHSSLIDEEEEDGGVNDNEDEAEVINAYEEFGQNFQVRESTSVGALLEGNSEIRSYSPIGCNLEGVRMVVIRLDKQMLDRGRIPAELQFERESPIYTASAPRVDDAYAMVRDADMAA</sequence>
<accession>A0A6L2NAJ7</accession>
<evidence type="ECO:0000313" key="2">
    <source>
        <dbReference type="EMBL" id="GEU83246.1"/>
    </source>
</evidence>